<organism evidence="1 2">
    <name type="scientific">Ruminococcus callidus ATCC 27760</name>
    <dbReference type="NCBI Taxonomy" id="411473"/>
    <lineage>
        <taxon>Bacteria</taxon>
        <taxon>Bacillati</taxon>
        <taxon>Bacillota</taxon>
        <taxon>Clostridia</taxon>
        <taxon>Eubacteriales</taxon>
        <taxon>Oscillospiraceae</taxon>
        <taxon>Ruminococcus</taxon>
    </lineage>
</organism>
<accession>U2K9Q9</accession>
<dbReference type="Gene3D" id="1.10.1330.10">
    <property type="entry name" value="Dockerin domain"/>
    <property type="match status" value="1"/>
</dbReference>
<evidence type="ECO:0000313" key="1">
    <source>
        <dbReference type="EMBL" id="ERJ95246.1"/>
    </source>
</evidence>
<gene>
    <name evidence="1" type="ORF">RUMCAL_01662</name>
</gene>
<dbReference type="PROSITE" id="PS00018">
    <property type="entry name" value="EF_HAND_1"/>
    <property type="match status" value="1"/>
</dbReference>
<dbReference type="HOGENOM" id="CLU_803825_0_0_9"/>
<sequence>MHMNGEAEVPLAQVLQMLENDKTAYVEKGESMYYGLKDPTPVGMYDNIFYATAEQDDLIQLNEYAYRIQLEQDVADVRELTEQLCGLLTKKENAEEPTADQALSTEESETRQLTMTAEGNGAYTLRFSTSSYRLDEEKLCQFLQTLSGFVSVQQEVWGVSLKENNIAPMWDCQDSFGICCVTLKEGAALTPEDLDLDFDVEIEQNEKGTCTIIPKKFLDMQQRYQLLRKVSLMVEAGEKIDRVGVSYIMYESVPNTAAESDGSIQLMGRGDCDGSKELDSSDVFELLQHTANVGAGNEGTLTGKELLAADIDGNGSVDSTDLFELLRYCAEKGAGLQPTWTEILG</sequence>
<name>U2K9Q9_9FIRM</name>
<dbReference type="AlphaFoldDB" id="U2K9Q9"/>
<evidence type="ECO:0008006" key="3">
    <source>
        <dbReference type="Google" id="ProtNLM"/>
    </source>
</evidence>
<dbReference type="InterPro" id="IPR036439">
    <property type="entry name" value="Dockerin_dom_sf"/>
</dbReference>
<dbReference type="CDD" id="cd14256">
    <property type="entry name" value="Dockerin_I"/>
    <property type="match status" value="1"/>
</dbReference>
<reference evidence="1 2" key="1">
    <citation type="submission" date="2013-07" db="EMBL/GenBank/DDBJ databases">
        <authorList>
            <person name="Weinstock G."/>
            <person name="Sodergren E."/>
            <person name="Wylie T."/>
            <person name="Fulton L."/>
            <person name="Fulton R."/>
            <person name="Fronick C."/>
            <person name="O'Laughlin M."/>
            <person name="Godfrey J."/>
            <person name="Miner T."/>
            <person name="Herter B."/>
            <person name="Appelbaum E."/>
            <person name="Cordes M."/>
            <person name="Lek S."/>
            <person name="Wollam A."/>
            <person name="Pepin K.H."/>
            <person name="Palsikar V.B."/>
            <person name="Mitreva M."/>
            <person name="Wilson R.K."/>
        </authorList>
    </citation>
    <scope>NUCLEOTIDE SEQUENCE [LARGE SCALE GENOMIC DNA]</scope>
    <source>
        <strain evidence="1 2">ATCC 27760</strain>
    </source>
</reference>
<proteinExistence type="predicted"/>
<dbReference type="InterPro" id="IPR002105">
    <property type="entry name" value="Dockerin_1_rpt"/>
</dbReference>
<evidence type="ECO:0000313" key="2">
    <source>
        <dbReference type="Proteomes" id="UP000016662"/>
    </source>
</evidence>
<dbReference type="GO" id="GO:0004553">
    <property type="term" value="F:hydrolase activity, hydrolyzing O-glycosyl compounds"/>
    <property type="evidence" value="ECO:0007669"/>
    <property type="project" value="InterPro"/>
</dbReference>
<keyword evidence="2" id="KW-1185">Reference proteome</keyword>
<comment type="caution">
    <text evidence="1">The sequence shown here is derived from an EMBL/GenBank/DDBJ whole genome shotgun (WGS) entry which is preliminary data.</text>
</comment>
<dbReference type="InterPro" id="IPR018247">
    <property type="entry name" value="EF_Hand_1_Ca_BS"/>
</dbReference>
<dbReference type="SUPFAM" id="SSF63446">
    <property type="entry name" value="Type I dockerin domain"/>
    <property type="match status" value="1"/>
</dbReference>
<dbReference type="Proteomes" id="UP000016662">
    <property type="component" value="Unassembled WGS sequence"/>
</dbReference>
<dbReference type="EMBL" id="AWVF01000209">
    <property type="protein sequence ID" value="ERJ95246.1"/>
    <property type="molecule type" value="Genomic_DNA"/>
</dbReference>
<protein>
    <recommendedName>
        <fullName evidence="3">Dockerin domain-containing protein</fullName>
    </recommendedName>
</protein>
<dbReference type="PATRIC" id="fig|411473.3.peg.1357"/>
<dbReference type="Pfam" id="PF00404">
    <property type="entry name" value="Dockerin_1"/>
    <property type="match status" value="1"/>
</dbReference>
<dbReference type="GO" id="GO:0000272">
    <property type="term" value="P:polysaccharide catabolic process"/>
    <property type="evidence" value="ECO:0007669"/>
    <property type="project" value="InterPro"/>
</dbReference>